<feature type="compositionally biased region" description="Polar residues" evidence="1">
    <location>
        <begin position="106"/>
        <end position="129"/>
    </location>
</feature>
<dbReference type="VEuPathDB" id="ToxoDB:ETH_00000455"/>
<feature type="compositionally biased region" description="Basic and acidic residues" evidence="1">
    <location>
        <begin position="569"/>
        <end position="584"/>
    </location>
</feature>
<reference evidence="2" key="1">
    <citation type="submission" date="2013-10" db="EMBL/GenBank/DDBJ databases">
        <title>Genomic analysis of the causative agents of coccidiosis in chickens.</title>
        <authorList>
            <person name="Reid A.J."/>
            <person name="Blake D."/>
            <person name="Billington K."/>
            <person name="Browne H."/>
            <person name="Dunn M."/>
            <person name="Hung S."/>
            <person name="Kawahara F."/>
            <person name="Miranda-Saavedra D."/>
            <person name="Mourier T."/>
            <person name="Nagra H."/>
            <person name="Otto T.D."/>
            <person name="Rawlings N."/>
            <person name="Sanchez A."/>
            <person name="Sanders M."/>
            <person name="Subramaniam C."/>
            <person name="Tay Y."/>
            <person name="Dear P."/>
            <person name="Doerig C."/>
            <person name="Gruber A."/>
            <person name="Parkinson J."/>
            <person name="Shirley M."/>
            <person name="Wan K.L."/>
            <person name="Berriman M."/>
            <person name="Tomley F."/>
            <person name="Pain A."/>
        </authorList>
    </citation>
    <scope>NUCLEOTIDE SEQUENCE [LARGE SCALE GENOMIC DNA]</scope>
    <source>
        <strain evidence="2">Houghton</strain>
    </source>
</reference>
<dbReference type="Proteomes" id="UP000030747">
    <property type="component" value="Unassembled WGS sequence"/>
</dbReference>
<evidence type="ECO:0000313" key="2">
    <source>
        <dbReference type="EMBL" id="CDJ45467.1"/>
    </source>
</evidence>
<feature type="compositionally biased region" description="Low complexity" evidence="1">
    <location>
        <begin position="656"/>
        <end position="668"/>
    </location>
</feature>
<feature type="region of interest" description="Disordered" evidence="1">
    <location>
        <begin position="2211"/>
        <end position="2232"/>
    </location>
</feature>
<feature type="region of interest" description="Disordered" evidence="1">
    <location>
        <begin position="1581"/>
        <end position="1601"/>
    </location>
</feature>
<feature type="compositionally biased region" description="Polar residues" evidence="1">
    <location>
        <begin position="279"/>
        <end position="291"/>
    </location>
</feature>
<feature type="region of interest" description="Disordered" evidence="1">
    <location>
        <begin position="611"/>
        <end position="708"/>
    </location>
</feature>
<dbReference type="OrthoDB" id="347643at2759"/>
<evidence type="ECO:0000313" key="3">
    <source>
        <dbReference type="Proteomes" id="UP000030747"/>
    </source>
</evidence>
<feature type="compositionally biased region" description="Basic and acidic residues" evidence="1">
    <location>
        <begin position="191"/>
        <end position="217"/>
    </location>
</feature>
<feature type="region of interest" description="Disordered" evidence="1">
    <location>
        <begin position="176"/>
        <end position="353"/>
    </location>
</feature>
<feature type="compositionally biased region" description="Low complexity" evidence="1">
    <location>
        <begin position="1670"/>
        <end position="1681"/>
    </location>
</feature>
<feature type="region of interest" description="Disordered" evidence="1">
    <location>
        <begin position="955"/>
        <end position="979"/>
    </location>
</feature>
<feature type="region of interest" description="Disordered" evidence="1">
    <location>
        <begin position="439"/>
        <end position="526"/>
    </location>
</feature>
<feature type="region of interest" description="Disordered" evidence="1">
    <location>
        <begin position="546"/>
        <end position="586"/>
    </location>
</feature>
<feature type="region of interest" description="Disordered" evidence="1">
    <location>
        <begin position="1302"/>
        <end position="1321"/>
    </location>
</feature>
<evidence type="ECO:0000256" key="1">
    <source>
        <dbReference type="SAM" id="MobiDB-lite"/>
    </source>
</evidence>
<protein>
    <submittedName>
        <fullName evidence="2">GA28568, related</fullName>
    </submittedName>
</protein>
<feature type="region of interest" description="Disordered" evidence="1">
    <location>
        <begin position="1916"/>
        <end position="1940"/>
    </location>
</feature>
<dbReference type="VEuPathDB" id="ToxoDB:ETH2_1402100"/>
<feature type="region of interest" description="Disordered" evidence="1">
    <location>
        <begin position="1106"/>
        <end position="1126"/>
    </location>
</feature>
<feature type="compositionally biased region" description="Basic and acidic residues" evidence="1">
    <location>
        <begin position="146"/>
        <end position="161"/>
    </location>
</feature>
<feature type="region of interest" description="Disordered" evidence="1">
    <location>
        <begin position="1362"/>
        <end position="1381"/>
    </location>
</feature>
<feature type="region of interest" description="Disordered" evidence="1">
    <location>
        <begin position="1"/>
        <end position="161"/>
    </location>
</feature>
<name>U6L522_EIMTE</name>
<accession>U6L522</accession>
<feature type="compositionally biased region" description="Polar residues" evidence="1">
    <location>
        <begin position="326"/>
        <end position="342"/>
    </location>
</feature>
<feature type="region of interest" description="Disordered" evidence="1">
    <location>
        <begin position="1030"/>
        <end position="1053"/>
    </location>
</feature>
<feature type="region of interest" description="Disordered" evidence="1">
    <location>
        <begin position="1228"/>
        <end position="1248"/>
    </location>
</feature>
<feature type="compositionally biased region" description="Polar residues" evidence="1">
    <location>
        <begin position="3453"/>
        <end position="3463"/>
    </location>
</feature>
<feature type="region of interest" description="Disordered" evidence="1">
    <location>
        <begin position="1846"/>
        <end position="1867"/>
    </location>
</feature>
<feature type="compositionally biased region" description="Polar residues" evidence="1">
    <location>
        <begin position="471"/>
        <end position="526"/>
    </location>
</feature>
<proteinExistence type="predicted"/>
<feature type="region of interest" description="Disordered" evidence="1">
    <location>
        <begin position="3088"/>
        <end position="3109"/>
    </location>
</feature>
<keyword evidence="3" id="KW-1185">Reference proteome</keyword>
<reference evidence="2" key="2">
    <citation type="submission" date="2013-10" db="EMBL/GenBank/DDBJ databases">
        <authorList>
            <person name="Aslett M."/>
        </authorList>
    </citation>
    <scope>NUCLEOTIDE SEQUENCE [LARGE SCALE GENOMIC DNA]</scope>
    <source>
        <strain evidence="2">Houghton</strain>
    </source>
</reference>
<dbReference type="RefSeq" id="XP_013236213.1">
    <property type="nucleotide sequence ID" value="XM_013380759.1"/>
</dbReference>
<dbReference type="GeneID" id="25249317"/>
<feature type="compositionally biased region" description="Basic and acidic residues" evidence="1">
    <location>
        <begin position="964"/>
        <end position="974"/>
    </location>
</feature>
<feature type="compositionally biased region" description="Polar residues" evidence="1">
    <location>
        <begin position="55"/>
        <end position="69"/>
    </location>
</feature>
<feature type="region of interest" description="Disordered" evidence="1">
    <location>
        <begin position="1994"/>
        <end position="2014"/>
    </location>
</feature>
<gene>
    <name evidence="2" type="ORF">ETH_00000455</name>
</gene>
<feature type="compositionally biased region" description="Polar residues" evidence="1">
    <location>
        <begin position="3130"/>
        <end position="3139"/>
    </location>
</feature>
<feature type="region of interest" description="Disordered" evidence="1">
    <location>
        <begin position="1696"/>
        <end position="1718"/>
    </location>
</feature>
<feature type="region of interest" description="Disordered" evidence="1">
    <location>
        <begin position="3449"/>
        <end position="3477"/>
    </location>
</feature>
<feature type="region of interest" description="Disordered" evidence="1">
    <location>
        <begin position="1772"/>
        <end position="1792"/>
    </location>
</feature>
<feature type="compositionally biased region" description="Polar residues" evidence="1">
    <location>
        <begin position="3090"/>
        <end position="3104"/>
    </location>
</feature>
<feature type="region of interest" description="Disordered" evidence="1">
    <location>
        <begin position="809"/>
        <end position="830"/>
    </location>
</feature>
<feature type="region of interest" description="Disordered" evidence="1">
    <location>
        <begin position="1656"/>
        <end position="1681"/>
    </location>
</feature>
<dbReference type="EMBL" id="HG678272">
    <property type="protein sequence ID" value="CDJ45467.1"/>
    <property type="molecule type" value="Genomic_DNA"/>
</dbReference>
<organism evidence="2 3">
    <name type="scientific">Eimeria tenella</name>
    <name type="common">Coccidian parasite</name>
    <dbReference type="NCBI Taxonomy" id="5802"/>
    <lineage>
        <taxon>Eukaryota</taxon>
        <taxon>Sar</taxon>
        <taxon>Alveolata</taxon>
        <taxon>Apicomplexa</taxon>
        <taxon>Conoidasida</taxon>
        <taxon>Coccidia</taxon>
        <taxon>Eucoccidiorida</taxon>
        <taxon>Eimeriorina</taxon>
        <taxon>Eimeriidae</taxon>
        <taxon>Eimeria</taxon>
    </lineage>
</organism>
<sequence>MWFFSNAEAQQTVNEDEPPSSPSSESDAQDDLYKPDEPTPEQSFSPWNFWGQLAAGTQAQLDAESASSMDENEQDGGGQPLHLSSINSQNGREEDTAPTVRESSDDNQPTSGWSLWGQLTQNTENSTPTHEIPPEEEAATASPNETVKHTPSKEPSAHDSESASGMFVWNFFGGATSWVSDSKPETPLSEEPVHHSPRTSREAGEKVDGNENKKDSNSHVVDLPEQAPVIDDELMSGQDPPKHTGTIASVGESNELPFMGEVASNGNNKDSNASKKKTNSQLHSTNGSNAPDSMDEFGGDLTKSLPSSKLRIGNEASEKKQETEGDTNFSTVMNEDLNTTGLAGTEPKLMPPVNRGMVHMEPSSILSSETLSHQTQLASNLGDSNFLGDRRPMDGAPMQASESPLAKLLTGRLSKQYTFVERKLPDGTEIIVRNDEIGAPKVKPKLPGGAGLLAPPRTSGTDNLHAAANQKGLSSRSSLGTQLQQQAEETHANKQSASLSLSTIDQPKTSELRNMTKTTENTSSKNAVLTVTGLPEIEDDLFMDHAPQQGPKAEESTPEEAANLGRSRQQRENVPHPTGEEHMQDPTCDSILKMNAEDKKTQTVAIHVRKAADHIPRSAGDSITPPSPLMILTPKGPPLLHTKGHGPTRPRPPLPKVAGVKGVPPVKAKAGEAGGDVEVGEGKRGEAVVGEEGASGKESEDGVEAGATGKRAPVLKAVGAKGVAPAAVPKAVGVKGVPPVKAKAGEAVGNVEVGAAGKRAPILKAVGAKGVAPAAVPKAVGVKGVPPVKAKAGEAAGNVEVGEGKRGEAVVGEEGASGKESEDGVDAGAAGGRPPVLKAVGAKGVAPAAVLKAVGVKGVPPVKAKAADAGRQVEVGEGKRGEAVVGEEGASGKESEIGVEAGAAGKRAPILKAVGAKGVAPAAVPKAVGVKGVPPVKAKAADAGRHVEVGEGRRGEAMVGDEGASGKESEDGVEARAAGRRPPVLKAVGAKGVAPAAVPKAVGVKGVPPVKAKAADAGRQVEVGEGKRGEAVVGEEGASGKESEDGVEAGAAGKRAPVLKAVGAKGVAPAAVPKAVGVKGLPPVKAKAGEAGGNVEVGEGKRGEAVVGEEGASGKESEDGVEAGAAGGRPPVLKAVGAKGVAPAAVLKAVGVKGVPPVKAKAADAGRQVEVGAAGKRAPILKAVGAKGVAPAAVPKAVGVKGVPPVKAKAGEAVGNVEVGEGKRGEAVVGEEGASGKESEDGVEAGAAGKRAPILKAVGAKGVAPAAVPKAVGVKGLPPVKAKAGEAGGHVEVGEGKRGEAVVGEEGASGKESEDGVEAGAAGKRAPVLKAVGAKGVAPAAVLKAVGVKGVPPVKAEAADAGRQVEVGKESEDGVEAGAAGGRPPVLKAVGAKGVAPAAVPKAVGVKGVPPVKAKAGEAGGNVEVGEGRRGEAVFGDEGASGKESEDGVEAGAAGKRAPVLKAVGAKGVAPAAVPKAVGVKGVPPVKAKAGEAGGNVEVGEGKRGEAVVGDEGASGKESEVGVEAGAAGKRPPVVKAVGAKGVAPAAVPKAVGVMGLPPVKAKAGEAAGHVEVGEGKRGEAVVGEEGASGKESEDGVEAGAAGKRAPVLKAVGAKGVAPAAVPKAVGVKGVPPVKAKAGEAGGNVEVGEGRRGEAVVGDEGASGKESGWREGSSSCEGEGCEAAGNVEVGEGKREEAMVGEEGASGKESEDGVEAGAAGKRAPTLKAVGAKGVAPAAVPKAVGVKGVPPVKAKAGEAGGDVEVGEGKRGEAVVGEEGASGKESEDGVQAGAAGKQPPVLKAFGAKGVVPAAVPKAVGVKGVPPVKAKAGEAAGNVEVGEGKRGEAMVGEEGASGKESEDGVEAGAAGKRPPVLKAVGAKGVAPAAVPKAVGVKGLPPVKAKAGDAGRHVEVGEGKREEAVVGEEGASGKESEDGVEAGAAGKRAPTLKAVGAKGVAPAAVPKAVGVKGVPPVKAKAGEAGGDVEVGEGKRGEAVVGEEGASGKESEDGVQAGAAGKQPPVLKAFGAKGVVPAAVPKAVGVKGLPPVKAKAGEAAGNVERGEAVVGEEGASGKESEDGVEAGAAGKRPPILKAVGAKGVAPAAVQKAVGVKGVPPVKAKAGEAVGDVEVGEGKRGEAVVGDEGASGKESEVGVEAGAAGKRPPVVKAVGAKGVAPAAVPKAVGVMGLPPVKAKAGEAAGHVEVGEGKRGEAVVGDEGASGKESEDGVEAGAAGKRPPVLKAVAAKGVAPSAVPKAVGVKGLPPVKAKAGIPVLISGEPLKSVGLDLRNELSHSPNSSARFCERKEQNSRFVAGGTLGPKSLVKLSAALLSRASNVQAKSNMLPQTSDGNVPVQTMRTLPSKVNQTGELHINPRLVTSRVDASVNQNTPREWVFTSTAFDTELMACQTPDYILTGSIFYSLGPKAAIQCISGLRKTPQTQLPSEVKQHINTPSGFEKIKGLYDSPTDLIPWDSSLRTSASTSCTQICKLPPAQYATAVTVWSELVLYQKSQIIVIVESHNKSIARIAPSLLAGFAYLSGFAINEQMRFIKSVSRIYDALASWTTVVSPGKGEKCVCLWRWIIGFNPNGQARDISLSGCLLSEAPSAEEGVLKIVALCVESALSDKFNPEILGITGVSSKQLQESLLHSGQLEHKNKNKEALSVVKEQLKAALECDLLEAAYAIRICLAYWVFCRGTYLRSEDFDAAEVFLGSPKGRLHLLFERSPECHEDLVRQLRNTLYDTVFHYVVQLGNKSIQRSFQSLVPHDAYTRQSKVLNVVIEESSFHANTEGQLSFTGLSCQAMQVLQVATAFRSLHNLQRVFEADHVIVPPYLNSIRQKPHAQLLVQFLFSRNGGLIPFLAHSPINMEDASRWLTWIRKKPFAQKIIDEAPNGSLIVDWLGQWFTTGLRELTKASWIASGATLHLIEGLLRSATATRMCSRIPFYSSARRLLNAAKDSLAFGLLERPVLVVDSSDTWLTRWLHGELNRVEEWQSFGFPVVARLEDLPKYCPRLFGATAFKSKEETMRVLQKYVDNNDFISGRALLFCRSTAYNSLYAFELAAKSIEQERESKIQNLGFQWETLQLWKAKLQNGKGNQKTHNSGTPGISRSGMYPRLTTKIQLANIEPAASQVQIASSGTVESNDSRRKSGKDSASCETGGSLVNEIDSPSAHIRAWPSCVALLGGGKQPGKPQPLSSLSMDVAPSPSTFPHRDAVTSSSEGLTKKNLAWSSAPLTRFSSSGKGSSETLQAHFERESVGPALDTNSESKIVGVRCVDAFSKCQPRAVVPPKKHQESDAMVRFGNCEGVTLEKENTMCKILQERELLSNAPDVDETPAHCGSSHLESLRQNPCLTQEVGMNQQNCKPDIGNLPASVAFACDIAATTSSYCTNSGSKSSVAAFRTNCSVARGATGQTEVDEASGTDNTSTTARIRAMWRTDKNDRAWRGLVVLPKTGESDLQNSQTKTECSAEGEYAHSDVNR</sequence>
<feature type="region of interest" description="Disordered" evidence="1">
    <location>
        <begin position="1433"/>
        <end position="1453"/>
    </location>
</feature>
<feature type="region of interest" description="Disordered" evidence="1">
    <location>
        <begin position="3130"/>
        <end position="3159"/>
    </location>
</feature>
<feature type="region of interest" description="Disordered" evidence="1">
    <location>
        <begin position="2064"/>
        <end position="2083"/>
    </location>
</feature>